<evidence type="ECO:0000313" key="3">
    <source>
        <dbReference type="Proteomes" id="UP000198703"/>
    </source>
</evidence>
<dbReference type="OrthoDB" id="7265885at2"/>
<feature type="signal peptide" evidence="1">
    <location>
        <begin position="1"/>
        <end position="28"/>
    </location>
</feature>
<dbReference type="RefSeq" id="WP_093247925.1">
    <property type="nucleotide sequence ID" value="NZ_FNQM01000001.1"/>
</dbReference>
<evidence type="ECO:0000313" key="2">
    <source>
        <dbReference type="EMBL" id="SDZ80795.1"/>
    </source>
</evidence>
<evidence type="ECO:0000256" key="1">
    <source>
        <dbReference type="SAM" id="SignalP"/>
    </source>
</evidence>
<dbReference type="AlphaFoldDB" id="A0A1H3W0X2"/>
<reference evidence="2 3" key="1">
    <citation type="submission" date="2016-10" db="EMBL/GenBank/DDBJ databases">
        <authorList>
            <person name="de Groot N.N."/>
        </authorList>
    </citation>
    <scope>NUCLEOTIDE SEQUENCE [LARGE SCALE GENOMIC DNA]</scope>
    <source>
        <strain evidence="2 3">DSM 15345</strain>
    </source>
</reference>
<dbReference type="STRING" id="89524.SAMN05444370_101455"/>
<sequence length="194" mass="19952">MGAREGKLILAFAAAAVAASLHVAPAAADEIEDAMEAGLAAYRAGDVALAREEIDYAATLLAAAKAEGLAAFLPPARDGWTREVSQEAQAAAAFMGGGLTASANYRRGSDEVQVMLAADGPMIAGMAALLGNPAIMATQGEVRRAGRQRYLVSHGGDVMALIDNRILVQIDGGAETDEKTAYFEAIDLDALAGF</sequence>
<dbReference type="Proteomes" id="UP000198703">
    <property type="component" value="Unassembled WGS sequence"/>
</dbReference>
<name>A0A1H3W0X2_9RHOB</name>
<organism evidence="2 3">
    <name type="scientific">Rubrimonas cliftonensis</name>
    <dbReference type="NCBI Taxonomy" id="89524"/>
    <lineage>
        <taxon>Bacteria</taxon>
        <taxon>Pseudomonadati</taxon>
        <taxon>Pseudomonadota</taxon>
        <taxon>Alphaproteobacteria</taxon>
        <taxon>Rhodobacterales</taxon>
        <taxon>Paracoccaceae</taxon>
        <taxon>Rubrimonas</taxon>
    </lineage>
</organism>
<keyword evidence="3" id="KW-1185">Reference proteome</keyword>
<feature type="chain" id="PRO_5011450715" evidence="1">
    <location>
        <begin position="29"/>
        <end position="194"/>
    </location>
</feature>
<accession>A0A1H3W0X2</accession>
<protein>
    <submittedName>
        <fullName evidence="2">Uncharacterized protein</fullName>
    </submittedName>
</protein>
<keyword evidence="1" id="KW-0732">Signal</keyword>
<gene>
    <name evidence="2" type="ORF">SAMN05444370_101455</name>
</gene>
<proteinExistence type="predicted"/>
<dbReference type="EMBL" id="FNQM01000001">
    <property type="protein sequence ID" value="SDZ80795.1"/>
    <property type="molecule type" value="Genomic_DNA"/>
</dbReference>